<name>A0A5N5LH60_PANHP</name>
<dbReference type="CDD" id="cd00087">
    <property type="entry name" value="FReD"/>
    <property type="match status" value="1"/>
</dbReference>
<sequence>MIFARICSGQARDLDLFALAYNKWVGQLFRLLVLNRTVSLLLCNTLTQASDTMISTVRMMTCWAGLLLMSLGVVTGSTVVQGTDCTEIKLFSPDASSGIYTIRPNGFNISFQVKHFYCGLQVYCEMRNDGGWTVIQRRSGGKVSFNKNWQKYKWGFGNIQNDHWLGLAKIWGLTRSKQHKSVLRVDLWDFEGGSVYANYQDFRIGGEKSAYKLHVGIYSGTAGDAIRGEYAGIDQNGYGFSTYDRDNDGCSPCIFGDIAVNDCSAKMGGGWWFSRCGSADLHGNWHSRGNNRGWASGLHWNTWRSPESYSAKATRMMVKTIEQ</sequence>
<dbReference type="GO" id="GO:0005615">
    <property type="term" value="C:extracellular space"/>
    <property type="evidence" value="ECO:0007669"/>
    <property type="project" value="TreeGrafter"/>
</dbReference>
<proteinExistence type="predicted"/>
<dbReference type="AlphaFoldDB" id="A0A5N5LH60"/>
<accession>A0A5N5LH60</accession>
<dbReference type="InterPro" id="IPR002181">
    <property type="entry name" value="Fibrinogen_a/b/g_C_dom"/>
</dbReference>
<dbReference type="InterPro" id="IPR014716">
    <property type="entry name" value="Fibrinogen_a/b/g_C_1"/>
</dbReference>
<organism evidence="2 3">
    <name type="scientific">Pangasianodon hypophthalmus</name>
    <name type="common">Striped catfish</name>
    <name type="synonym">Helicophagus hypophthalmus</name>
    <dbReference type="NCBI Taxonomy" id="310915"/>
    <lineage>
        <taxon>Eukaryota</taxon>
        <taxon>Metazoa</taxon>
        <taxon>Chordata</taxon>
        <taxon>Craniata</taxon>
        <taxon>Vertebrata</taxon>
        <taxon>Euteleostomi</taxon>
        <taxon>Actinopterygii</taxon>
        <taxon>Neopterygii</taxon>
        <taxon>Teleostei</taxon>
        <taxon>Ostariophysi</taxon>
        <taxon>Siluriformes</taxon>
        <taxon>Pangasiidae</taxon>
        <taxon>Pangasianodon</taxon>
    </lineage>
</organism>
<dbReference type="NCBIfam" id="NF040941">
    <property type="entry name" value="GGGWT_bact"/>
    <property type="match status" value="1"/>
</dbReference>
<comment type="caution">
    <text evidence="2">The sequence shown here is derived from an EMBL/GenBank/DDBJ whole genome shotgun (WGS) entry which is preliminary data.</text>
</comment>
<dbReference type="GO" id="GO:0050868">
    <property type="term" value="P:negative regulation of T cell activation"/>
    <property type="evidence" value="ECO:0007669"/>
    <property type="project" value="TreeGrafter"/>
</dbReference>
<dbReference type="PANTHER" id="PTHR19143:SF263">
    <property type="entry name" value="FIBRINOGEN-LIKE PROTEIN 1"/>
    <property type="match status" value="1"/>
</dbReference>
<dbReference type="EMBL" id="VFJC01000019">
    <property type="protein sequence ID" value="KAB5542129.1"/>
    <property type="molecule type" value="Genomic_DNA"/>
</dbReference>
<feature type="domain" description="Fibrinogen C-terminal" evidence="1">
    <location>
        <begin position="76"/>
        <end position="322"/>
    </location>
</feature>
<dbReference type="Pfam" id="PF00147">
    <property type="entry name" value="Fibrinogen_C"/>
    <property type="match status" value="1"/>
</dbReference>
<dbReference type="SUPFAM" id="SSF56496">
    <property type="entry name" value="Fibrinogen C-terminal domain-like"/>
    <property type="match status" value="1"/>
</dbReference>
<dbReference type="InterPro" id="IPR050373">
    <property type="entry name" value="Fibrinogen_C-term_domain"/>
</dbReference>
<gene>
    <name evidence="2" type="ORF">PHYPO_G00087880</name>
</gene>
<dbReference type="GO" id="GO:0050776">
    <property type="term" value="P:regulation of immune response"/>
    <property type="evidence" value="ECO:0007669"/>
    <property type="project" value="TreeGrafter"/>
</dbReference>
<dbReference type="Gene3D" id="3.90.215.10">
    <property type="entry name" value="Gamma Fibrinogen, chain A, domain 1"/>
    <property type="match status" value="1"/>
</dbReference>
<keyword evidence="3" id="KW-1185">Reference proteome</keyword>
<evidence type="ECO:0000313" key="3">
    <source>
        <dbReference type="Proteomes" id="UP000327468"/>
    </source>
</evidence>
<dbReference type="InterPro" id="IPR036056">
    <property type="entry name" value="Fibrinogen-like_C"/>
</dbReference>
<evidence type="ECO:0000313" key="2">
    <source>
        <dbReference type="EMBL" id="KAB5542129.1"/>
    </source>
</evidence>
<dbReference type="PROSITE" id="PS51406">
    <property type="entry name" value="FIBRINOGEN_C_2"/>
    <property type="match status" value="1"/>
</dbReference>
<evidence type="ECO:0000259" key="1">
    <source>
        <dbReference type="PROSITE" id="PS51406"/>
    </source>
</evidence>
<dbReference type="PANTHER" id="PTHR19143">
    <property type="entry name" value="FIBRINOGEN/TENASCIN/ANGIOPOEITIN"/>
    <property type="match status" value="1"/>
</dbReference>
<reference evidence="2 3" key="1">
    <citation type="submission" date="2019-06" db="EMBL/GenBank/DDBJ databases">
        <title>A chromosome-scale genome assembly of the striped catfish, Pangasianodon hypophthalmus.</title>
        <authorList>
            <person name="Wen M."/>
            <person name="Zahm M."/>
            <person name="Roques C."/>
            <person name="Cabau C."/>
            <person name="Klopp C."/>
            <person name="Donnadieu C."/>
            <person name="Jouanno E."/>
            <person name="Avarre J.-C."/>
            <person name="Campet M."/>
            <person name="Ha T.T.T."/>
            <person name="Dugue R."/>
            <person name="Lampietro C."/>
            <person name="Louis A."/>
            <person name="Herpin A."/>
            <person name="Echchiki A."/>
            <person name="Berthelot C."/>
            <person name="Parey E."/>
            <person name="Roest-Crollius H."/>
            <person name="Braasch I."/>
            <person name="Postlethwait J."/>
            <person name="Bobe J."/>
            <person name="Montfort J."/>
            <person name="Bouchez O."/>
            <person name="Begum T."/>
            <person name="Schartl M."/>
            <person name="Guiguen Y."/>
        </authorList>
    </citation>
    <scope>NUCLEOTIDE SEQUENCE [LARGE SCALE GENOMIC DNA]</scope>
    <source>
        <strain evidence="2 3">Indonesia</strain>
        <tissue evidence="2">Blood</tissue>
    </source>
</reference>
<dbReference type="SMART" id="SM00186">
    <property type="entry name" value="FBG"/>
    <property type="match status" value="1"/>
</dbReference>
<protein>
    <recommendedName>
        <fullName evidence="1">Fibrinogen C-terminal domain-containing protein</fullName>
    </recommendedName>
</protein>
<dbReference type="Proteomes" id="UP000327468">
    <property type="component" value="Chromosome 18"/>
</dbReference>